<evidence type="ECO:0000313" key="3">
    <source>
        <dbReference type="EMBL" id="RYO09650.1"/>
    </source>
</evidence>
<reference evidence="4" key="1">
    <citation type="journal article" date="2019" name="bioRxiv">
        <title>Genomics, evolutionary history and diagnostics of the Alternaria alternata species group including apple and Asian pear pathotypes.</title>
        <authorList>
            <person name="Armitage A.D."/>
            <person name="Cockerton H.M."/>
            <person name="Sreenivasaprasad S."/>
            <person name="Woodhall J.W."/>
            <person name="Lane C.R."/>
            <person name="Harrison R.J."/>
            <person name="Clarkson J.P."/>
        </authorList>
    </citation>
    <scope>NUCLEOTIDE SEQUENCE [LARGE SCALE GENOMIC DNA]</scope>
    <source>
        <strain evidence="4">FERA 635</strain>
    </source>
</reference>
<evidence type="ECO:0000256" key="1">
    <source>
        <dbReference type="SAM" id="MobiDB-lite"/>
    </source>
</evidence>
<gene>
    <name evidence="3" type="ORF">AA0119_g1048</name>
</gene>
<name>A0ABY0GPP4_9PLEO</name>
<accession>A0ABY0GPP4</accession>
<dbReference type="Pfam" id="PF20233">
    <property type="entry name" value="DUF6590"/>
    <property type="match status" value="1"/>
</dbReference>
<dbReference type="PANTHER" id="PTHR35391">
    <property type="entry name" value="C2H2-TYPE DOMAIN-CONTAINING PROTEIN-RELATED"/>
    <property type="match status" value="1"/>
</dbReference>
<organism evidence="3 4">
    <name type="scientific">Alternaria tenuissima</name>
    <dbReference type="NCBI Taxonomy" id="119927"/>
    <lineage>
        <taxon>Eukaryota</taxon>
        <taxon>Fungi</taxon>
        <taxon>Dikarya</taxon>
        <taxon>Ascomycota</taxon>
        <taxon>Pezizomycotina</taxon>
        <taxon>Dothideomycetes</taxon>
        <taxon>Pleosporomycetidae</taxon>
        <taxon>Pleosporales</taxon>
        <taxon>Pleosporineae</taxon>
        <taxon>Pleosporaceae</taxon>
        <taxon>Alternaria</taxon>
        <taxon>Alternaria sect. Alternaria</taxon>
        <taxon>Alternaria alternata complex</taxon>
    </lineage>
</organism>
<comment type="caution">
    <text evidence="3">The sequence shown here is derived from an EMBL/GenBank/DDBJ whole genome shotgun (WGS) entry which is preliminary data.</text>
</comment>
<feature type="domain" description="DUF6590" evidence="2">
    <location>
        <begin position="64"/>
        <end position="211"/>
    </location>
</feature>
<keyword evidence="4" id="KW-1185">Reference proteome</keyword>
<evidence type="ECO:0000259" key="2">
    <source>
        <dbReference type="Pfam" id="PF20233"/>
    </source>
</evidence>
<sequence>MSQTPQPEWNVKYARYLRKQWDEGHQRDYWLHYVEGQGWVFFDWVPLERNRADSVSNAFYVRDRSFFQPGKVFSVLFSEGAGSTVTRYNDSISLVKYGEYVHSQIRRFIVVRTRQGFAYSVPIFTYNNQGTKKPGVVPSEHAIAFSYGYQPLLLPGEAELEKEPICIVMSQQEQALSTASRIFFGIQHPIQYNVKVKDLGYVHPDYLANFLGYWAMEHQIGTMQDVQDIGGGNDNDNDDSNTPTPGNSYPVFYNT</sequence>
<dbReference type="Proteomes" id="UP000293195">
    <property type="component" value="Unassembled WGS sequence"/>
</dbReference>
<dbReference type="PANTHER" id="PTHR35391:SF5">
    <property type="entry name" value="DUF6590 DOMAIN-CONTAINING PROTEIN"/>
    <property type="match status" value="1"/>
</dbReference>
<proteinExistence type="predicted"/>
<dbReference type="InterPro" id="IPR046497">
    <property type="entry name" value="DUF6590"/>
</dbReference>
<dbReference type="EMBL" id="PDXF01000002">
    <property type="protein sequence ID" value="RYO09650.1"/>
    <property type="molecule type" value="Genomic_DNA"/>
</dbReference>
<evidence type="ECO:0000313" key="4">
    <source>
        <dbReference type="Proteomes" id="UP000293195"/>
    </source>
</evidence>
<protein>
    <recommendedName>
        <fullName evidence="2">DUF6590 domain-containing protein</fullName>
    </recommendedName>
</protein>
<feature type="region of interest" description="Disordered" evidence="1">
    <location>
        <begin position="225"/>
        <end position="255"/>
    </location>
</feature>